<dbReference type="RefSeq" id="WP_140623009.1">
    <property type="nucleotide sequence ID" value="NZ_VFRQ01000011.1"/>
</dbReference>
<comment type="caution">
    <text evidence="2">The sequence shown here is derived from an EMBL/GenBank/DDBJ whole genome shotgun (WGS) entry which is preliminary data.</text>
</comment>
<evidence type="ECO:0000313" key="2">
    <source>
        <dbReference type="EMBL" id="TPE42578.1"/>
    </source>
</evidence>
<dbReference type="Proteomes" id="UP000316727">
    <property type="component" value="Unassembled WGS sequence"/>
</dbReference>
<keyword evidence="3" id="KW-1185">Reference proteome</keyword>
<dbReference type="Pfam" id="PF08885">
    <property type="entry name" value="GSCFA"/>
    <property type="match status" value="1"/>
</dbReference>
<name>A0A501VZV9_9BACT</name>
<dbReference type="OrthoDB" id="9807687at2"/>
<proteinExistence type="predicted"/>
<accession>A0A501VZV9</accession>
<sequence>MFRTEVKVAQTDLDLSLQDKVLTVGSCFATVIGDKLQQHKVDALVNPFGTLFNPLSVCSLLSAAAKDTGKYSPELVQRDGIWYAYDLHSSLSSPHKEELLQLVQSRMQETKAQLQQSSLLVITLGTAIAYRLRQTGEVVANCHKLPASLFERVLLPIGEMQTAFEQMLDHLKQANPSLKVILTVSPVRHIKETIELNSVSKASLRVLCHQLQQAHEEVLYFPAYEIMMDDLRDYRFYKEDMLHPSALAEDYIWQKFVDACYAPAFRQFMQEWEKLQRAVAHRPFHPEAEAHQQFVQRTLQQLQALEQKYNIKATQEKESLRQQLLPKP</sequence>
<dbReference type="InterPro" id="IPR036514">
    <property type="entry name" value="SGNH_hydro_sf"/>
</dbReference>
<dbReference type="Gene3D" id="3.40.50.1110">
    <property type="entry name" value="SGNH hydrolase"/>
    <property type="match status" value="1"/>
</dbReference>
<evidence type="ECO:0000313" key="3">
    <source>
        <dbReference type="Proteomes" id="UP000316727"/>
    </source>
</evidence>
<dbReference type="GO" id="GO:0016788">
    <property type="term" value="F:hydrolase activity, acting on ester bonds"/>
    <property type="evidence" value="ECO:0007669"/>
    <property type="project" value="UniProtKB-ARBA"/>
</dbReference>
<dbReference type="EMBL" id="VFRQ01000011">
    <property type="protein sequence ID" value="TPE42578.1"/>
    <property type="molecule type" value="Genomic_DNA"/>
</dbReference>
<dbReference type="AlphaFoldDB" id="A0A501VZV9"/>
<gene>
    <name evidence="2" type="ORF">FJM65_17330</name>
</gene>
<organism evidence="2 3">
    <name type="scientific">Pontibacter mangrovi</name>
    <dbReference type="NCBI Taxonomy" id="2589816"/>
    <lineage>
        <taxon>Bacteria</taxon>
        <taxon>Pseudomonadati</taxon>
        <taxon>Bacteroidota</taxon>
        <taxon>Cytophagia</taxon>
        <taxon>Cytophagales</taxon>
        <taxon>Hymenobacteraceae</taxon>
        <taxon>Pontibacter</taxon>
    </lineage>
</organism>
<protein>
    <submittedName>
        <fullName evidence="2">GSCFA domain-containing protein</fullName>
    </submittedName>
</protein>
<evidence type="ECO:0000259" key="1">
    <source>
        <dbReference type="Pfam" id="PF08885"/>
    </source>
</evidence>
<feature type="domain" description="GSCFA" evidence="1">
    <location>
        <begin position="20"/>
        <end position="256"/>
    </location>
</feature>
<reference evidence="2 3" key="1">
    <citation type="submission" date="2019-06" db="EMBL/GenBank/DDBJ databases">
        <title>A novel bacterium of genus Pontibacter, isolated from marine sediment.</title>
        <authorList>
            <person name="Huang H."/>
            <person name="Mo K."/>
            <person name="Hu Y."/>
        </authorList>
    </citation>
    <scope>NUCLEOTIDE SEQUENCE [LARGE SCALE GENOMIC DNA]</scope>
    <source>
        <strain evidence="2 3">HB172049</strain>
    </source>
</reference>
<dbReference type="SUPFAM" id="SSF52266">
    <property type="entry name" value="SGNH hydrolase"/>
    <property type="match status" value="1"/>
</dbReference>
<dbReference type="InterPro" id="IPR014982">
    <property type="entry name" value="GSCFA"/>
</dbReference>